<feature type="region of interest" description="Disordered" evidence="5">
    <location>
        <begin position="314"/>
        <end position="344"/>
    </location>
</feature>
<feature type="compositionally biased region" description="Basic and acidic residues" evidence="5">
    <location>
        <begin position="421"/>
        <end position="435"/>
    </location>
</feature>
<dbReference type="PROSITE" id="PS51228">
    <property type="entry name" value="ACB_2"/>
    <property type="match status" value="1"/>
</dbReference>
<dbReference type="PROSITE" id="PS50011">
    <property type="entry name" value="PROTEIN_KINASE_DOM"/>
    <property type="match status" value="1"/>
</dbReference>
<protein>
    <recommendedName>
        <fullName evidence="4">Autophagy-related protein 1</fullName>
    </recommendedName>
</protein>
<evidence type="ECO:0000256" key="1">
    <source>
        <dbReference type="ARBA" id="ARBA00004623"/>
    </source>
</evidence>
<evidence type="ECO:0000313" key="8">
    <source>
        <dbReference type="EMBL" id="KAK3315977.1"/>
    </source>
</evidence>
<name>A0AAE0M1T9_9PEZI</name>
<reference evidence="8" key="1">
    <citation type="journal article" date="2023" name="Mol. Phylogenet. Evol.">
        <title>Genome-scale phylogeny and comparative genomics of the fungal order Sordariales.</title>
        <authorList>
            <person name="Hensen N."/>
            <person name="Bonometti L."/>
            <person name="Westerberg I."/>
            <person name="Brannstrom I.O."/>
            <person name="Guillou S."/>
            <person name="Cros-Aarteil S."/>
            <person name="Calhoun S."/>
            <person name="Haridas S."/>
            <person name="Kuo A."/>
            <person name="Mondo S."/>
            <person name="Pangilinan J."/>
            <person name="Riley R."/>
            <person name="LaButti K."/>
            <person name="Andreopoulos B."/>
            <person name="Lipzen A."/>
            <person name="Chen C."/>
            <person name="Yan M."/>
            <person name="Daum C."/>
            <person name="Ng V."/>
            <person name="Clum A."/>
            <person name="Steindorff A."/>
            <person name="Ohm R.A."/>
            <person name="Martin F."/>
            <person name="Silar P."/>
            <person name="Natvig D.O."/>
            <person name="Lalanne C."/>
            <person name="Gautier V."/>
            <person name="Ament-Velasquez S.L."/>
            <person name="Kruys A."/>
            <person name="Hutchinson M.I."/>
            <person name="Powell A.J."/>
            <person name="Barry K."/>
            <person name="Miller A.N."/>
            <person name="Grigoriev I.V."/>
            <person name="Debuchy R."/>
            <person name="Gladieux P."/>
            <person name="Hiltunen Thoren M."/>
            <person name="Johannesson H."/>
        </authorList>
    </citation>
    <scope>NUCLEOTIDE SEQUENCE</scope>
    <source>
        <strain evidence="8">CBS 118394</strain>
    </source>
</reference>
<dbReference type="Pfam" id="PF00887">
    <property type="entry name" value="ACBP"/>
    <property type="match status" value="1"/>
</dbReference>
<proteinExistence type="predicted"/>
<dbReference type="InterPro" id="IPR000719">
    <property type="entry name" value="Prot_kinase_dom"/>
</dbReference>
<dbReference type="GO" id="GO:0006914">
    <property type="term" value="P:autophagy"/>
    <property type="evidence" value="ECO:0007669"/>
    <property type="project" value="UniProtKB-KW"/>
</dbReference>
<dbReference type="GO" id="GO:0000062">
    <property type="term" value="F:fatty-acyl-CoA binding"/>
    <property type="evidence" value="ECO:0007669"/>
    <property type="project" value="InterPro"/>
</dbReference>
<dbReference type="Gene3D" id="1.10.510.10">
    <property type="entry name" value="Transferase(Phosphotransferase) domain 1"/>
    <property type="match status" value="1"/>
</dbReference>
<feature type="compositionally biased region" description="Basic and acidic residues" evidence="5">
    <location>
        <begin position="447"/>
        <end position="461"/>
    </location>
</feature>
<comment type="subcellular location">
    <subcellularLocation>
        <location evidence="1">Preautophagosomal structure membrane</location>
        <topology evidence="1">Peripheral membrane protein</topology>
    </subcellularLocation>
</comment>
<evidence type="ECO:0000259" key="6">
    <source>
        <dbReference type="PROSITE" id="PS50011"/>
    </source>
</evidence>
<dbReference type="PANTHER" id="PTHR24348:SF68">
    <property type="entry name" value="SERINE_THREONINE-PROTEIN KINASE ATG1C"/>
    <property type="match status" value="1"/>
</dbReference>
<dbReference type="InterPro" id="IPR000582">
    <property type="entry name" value="Acyl-CoA-binding_protein"/>
</dbReference>
<dbReference type="Gene3D" id="1.20.80.10">
    <property type="match status" value="1"/>
</dbReference>
<keyword evidence="3" id="KW-0072">Autophagy</keyword>
<dbReference type="InterPro" id="IPR011009">
    <property type="entry name" value="Kinase-like_dom_sf"/>
</dbReference>
<feature type="region of interest" description="Disordered" evidence="5">
    <location>
        <begin position="393"/>
        <end position="504"/>
    </location>
</feature>
<accession>A0AAE0M1T9</accession>
<feature type="region of interest" description="Disordered" evidence="5">
    <location>
        <begin position="657"/>
        <end position="731"/>
    </location>
</feature>
<dbReference type="InterPro" id="IPR014352">
    <property type="entry name" value="FERM/acyl-CoA-bd_prot_sf"/>
</dbReference>
<feature type="domain" description="Protein kinase" evidence="6">
    <location>
        <begin position="37"/>
        <end position="317"/>
    </location>
</feature>
<reference evidence="8" key="2">
    <citation type="submission" date="2023-06" db="EMBL/GenBank/DDBJ databases">
        <authorList>
            <consortium name="Lawrence Berkeley National Laboratory"/>
            <person name="Haridas S."/>
            <person name="Hensen N."/>
            <person name="Bonometti L."/>
            <person name="Westerberg I."/>
            <person name="Brannstrom I.O."/>
            <person name="Guillou S."/>
            <person name="Cros-Aarteil S."/>
            <person name="Calhoun S."/>
            <person name="Kuo A."/>
            <person name="Mondo S."/>
            <person name="Pangilinan J."/>
            <person name="Riley R."/>
            <person name="Labutti K."/>
            <person name="Andreopoulos B."/>
            <person name="Lipzen A."/>
            <person name="Chen C."/>
            <person name="Yanf M."/>
            <person name="Daum C."/>
            <person name="Ng V."/>
            <person name="Clum A."/>
            <person name="Steindorff A."/>
            <person name="Ohm R."/>
            <person name="Martin F."/>
            <person name="Silar P."/>
            <person name="Natvig D."/>
            <person name="Lalanne C."/>
            <person name="Gautier V."/>
            <person name="Ament-Velasquez S.L."/>
            <person name="Kruys A."/>
            <person name="Hutchinson M.I."/>
            <person name="Powell A.J."/>
            <person name="Barry K."/>
            <person name="Miller A.N."/>
            <person name="Grigoriev I.V."/>
            <person name="Debuchy R."/>
            <person name="Gladieux P."/>
            <person name="Thoren M.H."/>
            <person name="Johannesson H."/>
        </authorList>
    </citation>
    <scope>NUCLEOTIDE SEQUENCE</scope>
    <source>
        <strain evidence="8">CBS 118394</strain>
    </source>
</reference>
<dbReference type="EMBL" id="JAUEDM010000005">
    <property type="protein sequence ID" value="KAK3315977.1"/>
    <property type="molecule type" value="Genomic_DNA"/>
</dbReference>
<keyword evidence="9" id="KW-1185">Reference proteome</keyword>
<dbReference type="AlphaFoldDB" id="A0AAE0M1T9"/>
<gene>
    <name evidence="8" type="ORF">B0H66DRAFT_274438</name>
</gene>
<evidence type="ECO:0000256" key="2">
    <source>
        <dbReference type="ARBA" id="ARBA00022448"/>
    </source>
</evidence>
<evidence type="ECO:0000256" key="5">
    <source>
        <dbReference type="SAM" id="MobiDB-lite"/>
    </source>
</evidence>
<dbReference type="InterPro" id="IPR045269">
    <property type="entry name" value="Atg1-like"/>
</dbReference>
<dbReference type="Pfam" id="PF00069">
    <property type="entry name" value="Pkinase"/>
    <property type="match status" value="1"/>
</dbReference>
<feature type="domain" description="ACB" evidence="7">
    <location>
        <begin position="508"/>
        <end position="607"/>
    </location>
</feature>
<sequence length="731" mass="81118">MSTPDNLSKSARQLRLQATIENNVTTHKRESGKNESWVREKILGHGGYGVVWLERSNGGNHNTVNGTGGAKLRAVKCIRVPTSKSLGTNTKHNARELEALTKFSQDKYVEYFVEFLGWFEVPGWLHIATEYCEHGDLGKYLLDHGRIPDSQVQAIIMQVLTGLSFMHEAGFAHRDLKPGNILIKSSHPDRWWVKLCDFGLSKQAEGDIGSTTVRGTESYMAPEKRGFPFLGDPRASNPFQADIWGLGETTFRALTGHSTFPDPKDLLDYQCGKPNFPIQHLVQVATSQMATYFVLSLMSPTPSARLNAKNALSHPWVQPGPEHSPLAADSSTSPPAPKPSVSHSALPVRDVFDIDITPASGQWTATESIMTGTPTKMPASLIAGLTLSPQPAAHMIYHPSSPPPTTGHKPRQQIKGPGLDPKSRDPGLTDPDKHSTTAVIKTRRKPYKENHFQDRRTHDIRSPPSPDPPSSPSPYTSSPPSPDFTKRGRQRTRRSPLPTKTSITLMNMDRVFAQALDTVKKFPKTGVGRPPPADRMRLYGLYKQAMEGDVDGVMQRPTGATMQSTSSDVLREQDKWDAWNSQKGLSGTEAKRRYVEALIETMHMHANTPDALELVAELEFVWNQVRNRRTSSSPKKLGSGSGWNTWVFDRFLNYKPSSQPGPATRTTHNQTNVASDLITRRPRKVSPRYTSDGQYATAMPSRERTDPENTLPSGLDLNTDPAPYYVTQSRR</sequence>
<evidence type="ECO:0000256" key="3">
    <source>
        <dbReference type="ARBA" id="ARBA00023006"/>
    </source>
</evidence>
<dbReference type="GO" id="GO:0005524">
    <property type="term" value="F:ATP binding"/>
    <property type="evidence" value="ECO:0007669"/>
    <property type="project" value="InterPro"/>
</dbReference>
<comment type="caution">
    <text evidence="8">The sequence shown here is derived from an EMBL/GenBank/DDBJ whole genome shotgun (WGS) entry which is preliminary data.</text>
</comment>
<dbReference type="InterPro" id="IPR008271">
    <property type="entry name" value="Ser/Thr_kinase_AS"/>
</dbReference>
<dbReference type="GO" id="GO:0010506">
    <property type="term" value="P:regulation of autophagy"/>
    <property type="evidence" value="ECO:0007669"/>
    <property type="project" value="InterPro"/>
</dbReference>
<dbReference type="PANTHER" id="PTHR24348">
    <property type="entry name" value="SERINE/THREONINE-PROTEIN KINASE UNC-51-RELATED"/>
    <property type="match status" value="1"/>
</dbReference>
<dbReference type="Proteomes" id="UP001283341">
    <property type="component" value="Unassembled WGS sequence"/>
</dbReference>
<dbReference type="GO" id="GO:0034045">
    <property type="term" value="C:phagophore assembly site membrane"/>
    <property type="evidence" value="ECO:0007669"/>
    <property type="project" value="UniProtKB-SubCell"/>
</dbReference>
<keyword evidence="8" id="KW-0808">Transferase</keyword>
<dbReference type="SUPFAM" id="SSF47027">
    <property type="entry name" value="Acyl-CoA binding protein"/>
    <property type="match status" value="1"/>
</dbReference>
<feature type="compositionally biased region" description="Pro residues" evidence="5">
    <location>
        <begin position="463"/>
        <end position="482"/>
    </location>
</feature>
<feature type="compositionally biased region" description="Polar residues" evidence="5">
    <location>
        <begin position="657"/>
        <end position="674"/>
    </location>
</feature>
<keyword evidence="8" id="KW-0418">Kinase</keyword>
<organism evidence="8 9">
    <name type="scientific">Apodospora peruviana</name>
    <dbReference type="NCBI Taxonomy" id="516989"/>
    <lineage>
        <taxon>Eukaryota</taxon>
        <taxon>Fungi</taxon>
        <taxon>Dikarya</taxon>
        <taxon>Ascomycota</taxon>
        <taxon>Pezizomycotina</taxon>
        <taxon>Sordariomycetes</taxon>
        <taxon>Sordariomycetidae</taxon>
        <taxon>Sordariales</taxon>
        <taxon>Lasiosphaeriaceae</taxon>
        <taxon>Apodospora</taxon>
    </lineage>
</organism>
<dbReference type="GO" id="GO:0004674">
    <property type="term" value="F:protein serine/threonine kinase activity"/>
    <property type="evidence" value="ECO:0007669"/>
    <property type="project" value="InterPro"/>
</dbReference>
<evidence type="ECO:0000259" key="7">
    <source>
        <dbReference type="PROSITE" id="PS51228"/>
    </source>
</evidence>
<keyword evidence="2" id="KW-0813">Transport</keyword>
<evidence type="ECO:0000256" key="4">
    <source>
        <dbReference type="ARBA" id="ARBA00030237"/>
    </source>
</evidence>
<dbReference type="InterPro" id="IPR035984">
    <property type="entry name" value="Acyl-CoA-binding_sf"/>
</dbReference>
<dbReference type="PROSITE" id="PS00108">
    <property type="entry name" value="PROTEIN_KINASE_ST"/>
    <property type="match status" value="1"/>
</dbReference>
<dbReference type="SMART" id="SM00220">
    <property type="entry name" value="S_TKc"/>
    <property type="match status" value="1"/>
</dbReference>
<evidence type="ECO:0000313" key="9">
    <source>
        <dbReference type="Proteomes" id="UP001283341"/>
    </source>
</evidence>
<dbReference type="SUPFAM" id="SSF56112">
    <property type="entry name" value="Protein kinase-like (PK-like)"/>
    <property type="match status" value="1"/>
</dbReference>